<dbReference type="PANTHER" id="PTHR42926:SF1">
    <property type="entry name" value="CIRCADIAN CLOCK OSCILLATOR PROTEIN KAIC 1"/>
    <property type="match status" value="1"/>
</dbReference>
<keyword evidence="2" id="KW-0597">Phosphoprotein</keyword>
<evidence type="ECO:0000256" key="6">
    <source>
        <dbReference type="ARBA" id="ARBA00022801"/>
    </source>
</evidence>
<dbReference type="OrthoDB" id="27015at2157"/>
<dbReference type="InterPro" id="IPR030665">
    <property type="entry name" value="KaiC"/>
</dbReference>
<gene>
    <name evidence="8" type="ORF">BK007_09080</name>
</gene>
<dbReference type="InterPro" id="IPR051347">
    <property type="entry name" value="Circadian_clock_KaiC-rel"/>
</dbReference>
<evidence type="ECO:0000259" key="7">
    <source>
        <dbReference type="PROSITE" id="PS51146"/>
    </source>
</evidence>
<accession>A0A2H4VDH5</accession>
<dbReference type="PIRSF" id="PIRSF039117">
    <property type="entry name" value="KaiC"/>
    <property type="match status" value="1"/>
</dbReference>
<dbReference type="Pfam" id="PF06745">
    <property type="entry name" value="ATPase"/>
    <property type="match status" value="2"/>
</dbReference>
<evidence type="ECO:0000256" key="5">
    <source>
        <dbReference type="ARBA" id="ARBA00022777"/>
    </source>
</evidence>
<proteinExistence type="predicted"/>
<evidence type="ECO:0000313" key="9">
    <source>
        <dbReference type="Proteomes" id="UP000232806"/>
    </source>
</evidence>
<feature type="domain" description="KaiC" evidence="7">
    <location>
        <begin position="7"/>
        <end position="241"/>
    </location>
</feature>
<dbReference type="GO" id="GO:0005524">
    <property type="term" value="F:ATP binding"/>
    <property type="evidence" value="ECO:0007669"/>
    <property type="project" value="InterPro"/>
</dbReference>
<dbReference type="PROSITE" id="PS51146">
    <property type="entry name" value="KAIC"/>
    <property type="match status" value="2"/>
</dbReference>
<dbReference type="InterPro" id="IPR003593">
    <property type="entry name" value="AAA+_ATPase"/>
</dbReference>
<evidence type="ECO:0000256" key="3">
    <source>
        <dbReference type="ARBA" id="ARBA00022679"/>
    </source>
</evidence>
<reference evidence="8 9" key="1">
    <citation type="submission" date="2016-10" db="EMBL/GenBank/DDBJ databases">
        <title>Comparative genomics between deep and shallow subseafloor isolates.</title>
        <authorList>
            <person name="Ishii S."/>
            <person name="Miller J.R."/>
            <person name="Sutton G."/>
            <person name="Suzuki S."/>
            <person name="Methe B."/>
            <person name="Inagaki F."/>
            <person name="Imachi H."/>
        </authorList>
    </citation>
    <scope>NUCLEOTIDE SEQUENCE [LARGE SCALE GENOMIC DNA]</scope>
    <source>
        <strain evidence="8 9">MO-MB1</strain>
    </source>
</reference>
<dbReference type="InterPro" id="IPR014774">
    <property type="entry name" value="KaiC-like_dom"/>
</dbReference>
<dbReference type="GO" id="GO:0004674">
    <property type="term" value="F:protein serine/threonine kinase activity"/>
    <property type="evidence" value="ECO:0007669"/>
    <property type="project" value="UniProtKB-EC"/>
</dbReference>
<evidence type="ECO:0000313" key="8">
    <source>
        <dbReference type="EMBL" id="AUB56142.1"/>
    </source>
</evidence>
<dbReference type="GO" id="GO:0016787">
    <property type="term" value="F:hydrolase activity"/>
    <property type="evidence" value="ECO:0007669"/>
    <property type="project" value="UniProtKB-KW"/>
</dbReference>
<organism evidence="8 9">
    <name type="scientific">Methanobacterium subterraneum</name>
    <dbReference type="NCBI Taxonomy" id="59277"/>
    <lineage>
        <taxon>Archaea</taxon>
        <taxon>Methanobacteriati</taxon>
        <taxon>Methanobacteriota</taxon>
        <taxon>Methanomada group</taxon>
        <taxon>Methanobacteria</taxon>
        <taxon>Methanobacteriales</taxon>
        <taxon>Methanobacteriaceae</taxon>
        <taxon>Methanobacterium</taxon>
    </lineage>
</organism>
<dbReference type="SMART" id="SM00382">
    <property type="entry name" value="AAA"/>
    <property type="match status" value="2"/>
</dbReference>
<dbReference type="RefSeq" id="WP_100906117.1">
    <property type="nucleotide sequence ID" value="NZ_CP017766.1"/>
</dbReference>
<name>A0A2H4VDH5_9EURY</name>
<dbReference type="SUPFAM" id="SSF52540">
    <property type="entry name" value="P-loop containing nucleoside triphosphate hydrolases"/>
    <property type="match status" value="2"/>
</dbReference>
<keyword evidence="6" id="KW-0378">Hydrolase</keyword>
<feature type="domain" description="KaiC" evidence="7">
    <location>
        <begin position="243"/>
        <end position="475"/>
    </location>
</feature>
<evidence type="ECO:0000256" key="4">
    <source>
        <dbReference type="ARBA" id="ARBA00022737"/>
    </source>
</evidence>
<evidence type="ECO:0000256" key="1">
    <source>
        <dbReference type="ARBA" id="ARBA00012513"/>
    </source>
</evidence>
<evidence type="ECO:0000256" key="2">
    <source>
        <dbReference type="ARBA" id="ARBA00022553"/>
    </source>
</evidence>
<dbReference type="Proteomes" id="UP000232806">
    <property type="component" value="Chromosome"/>
</dbReference>
<dbReference type="InterPro" id="IPR027417">
    <property type="entry name" value="P-loop_NTPase"/>
</dbReference>
<dbReference type="EMBL" id="CP017766">
    <property type="protein sequence ID" value="AUB56142.1"/>
    <property type="molecule type" value="Genomic_DNA"/>
</dbReference>
<protein>
    <recommendedName>
        <fullName evidence="1">non-specific serine/threonine protein kinase</fullName>
        <ecNumber evidence="1">2.7.11.1</ecNumber>
    </recommendedName>
</protein>
<dbReference type="GeneID" id="35121751"/>
<keyword evidence="3" id="KW-0808">Transferase</keyword>
<dbReference type="Gene3D" id="3.40.50.300">
    <property type="entry name" value="P-loop containing nucleotide triphosphate hydrolases"/>
    <property type="match status" value="2"/>
</dbReference>
<dbReference type="InterPro" id="IPR010624">
    <property type="entry name" value="KaiC_dom"/>
</dbReference>
<dbReference type="EC" id="2.7.11.1" evidence="1"/>
<keyword evidence="5" id="KW-0418">Kinase</keyword>
<dbReference type="AlphaFoldDB" id="A0A2H4VDH5"/>
<dbReference type="PANTHER" id="PTHR42926">
    <property type="match status" value="1"/>
</dbReference>
<sequence length="484" mass="54209">MSSKKMERLSSGIPGFDEILMGGFVPRRSYLLRGLPGTGKTALGMHFLTEGVKNNEKVLFINMGEPTAQVISNARNMGFETEGINFLDLSPDEDFFAKQEAYDIFSPAEVERETTTSQITEKVQSLKPVRVFLDPITQFRYLSTDEFQFRKQALSFLRFLTDNGATVLFTSEFSDHDPDDDLQFMCDGIINLDFFKDGRSLAVSKFRGSGFRFGVHSMRITRQGVKIYPRLRPVVTEREFIQETISSGVPEIDELLHGGIERGTTTIISGPSGVGKTTVGIQFMKEAAGRGERSVVYTFEESKENLINRCESINIPIKSMIKTGMLAVVPVEPLRYSPEEFAQLVRKEVDGNDSKIVMIDSTSGYTLSLRGKDPVSNLHAMAKYLTRSGVTVILINEVENISGEIKVTEIGISYLADNIMFLRYFETSGELRKSIGVLKKRLSDFEKSLREVRITQYGIRVGPPLKDIRGILSGTPENIKNQEC</sequence>
<keyword evidence="4" id="KW-0677">Repeat</keyword>